<name>A0ACB9QZ12_9MYRT</name>
<gene>
    <name evidence="1" type="ORF">MLD38_010314</name>
</gene>
<sequence>MGFVHLLEVLHNDGRPASPRKTSKPPSMLPRDKKRKRGFRRRSNVAQPGGESASIGRRVRTLKALIPNGESMGLEGLFTETTDYIALLETRVRTMRMVVEAMTACNNDL</sequence>
<reference evidence="2" key="1">
    <citation type="journal article" date="2023" name="Front. Plant Sci.">
        <title>Chromosomal-level genome assembly of Melastoma candidum provides insights into trichome evolution.</title>
        <authorList>
            <person name="Zhong Y."/>
            <person name="Wu W."/>
            <person name="Sun C."/>
            <person name="Zou P."/>
            <person name="Liu Y."/>
            <person name="Dai S."/>
            <person name="Zhou R."/>
        </authorList>
    </citation>
    <scope>NUCLEOTIDE SEQUENCE [LARGE SCALE GENOMIC DNA]</scope>
</reference>
<dbReference type="Proteomes" id="UP001057402">
    <property type="component" value="Chromosome 4"/>
</dbReference>
<proteinExistence type="predicted"/>
<evidence type="ECO:0000313" key="2">
    <source>
        <dbReference type="Proteomes" id="UP001057402"/>
    </source>
</evidence>
<evidence type="ECO:0000313" key="1">
    <source>
        <dbReference type="EMBL" id="KAI4372027.1"/>
    </source>
</evidence>
<comment type="caution">
    <text evidence="1">The sequence shown here is derived from an EMBL/GenBank/DDBJ whole genome shotgun (WGS) entry which is preliminary data.</text>
</comment>
<accession>A0ACB9QZ12</accession>
<dbReference type="EMBL" id="CM042883">
    <property type="protein sequence ID" value="KAI4372027.1"/>
    <property type="molecule type" value="Genomic_DNA"/>
</dbReference>
<organism evidence="1 2">
    <name type="scientific">Melastoma candidum</name>
    <dbReference type="NCBI Taxonomy" id="119954"/>
    <lineage>
        <taxon>Eukaryota</taxon>
        <taxon>Viridiplantae</taxon>
        <taxon>Streptophyta</taxon>
        <taxon>Embryophyta</taxon>
        <taxon>Tracheophyta</taxon>
        <taxon>Spermatophyta</taxon>
        <taxon>Magnoliopsida</taxon>
        <taxon>eudicotyledons</taxon>
        <taxon>Gunneridae</taxon>
        <taxon>Pentapetalae</taxon>
        <taxon>rosids</taxon>
        <taxon>malvids</taxon>
        <taxon>Myrtales</taxon>
        <taxon>Melastomataceae</taxon>
        <taxon>Melastomatoideae</taxon>
        <taxon>Melastomateae</taxon>
        <taxon>Melastoma</taxon>
    </lineage>
</organism>
<protein>
    <submittedName>
        <fullName evidence="1">Uncharacterized protein</fullName>
    </submittedName>
</protein>
<keyword evidence="2" id="KW-1185">Reference proteome</keyword>